<organism evidence="1 2">
    <name type="scientific">Citrullus colocynthis</name>
    <name type="common">colocynth</name>
    <dbReference type="NCBI Taxonomy" id="252529"/>
    <lineage>
        <taxon>Eukaryota</taxon>
        <taxon>Viridiplantae</taxon>
        <taxon>Streptophyta</taxon>
        <taxon>Embryophyta</taxon>
        <taxon>Tracheophyta</taxon>
        <taxon>Spermatophyta</taxon>
        <taxon>Magnoliopsida</taxon>
        <taxon>eudicotyledons</taxon>
        <taxon>Gunneridae</taxon>
        <taxon>Pentapetalae</taxon>
        <taxon>rosids</taxon>
        <taxon>fabids</taxon>
        <taxon>Cucurbitales</taxon>
        <taxon>Cucurbitaceae</taxon>
        <taxon>Benincaseae</taxon>
        <taxon>Citrullus</taxon>
    </lineage>
</organism>
<gene>
    <name evidence="1" type="ORF">CITCOLO1_LOCUS9178</name>
</gene>
<proteinExistence type="predicted"/>
<evidence type="ECO:0000313" key="2">
    <source>
        <dbReference type="Proteomes" id="UP001642487"/>
    </source>
</evidence>
<keyword evidence="2" id="KW-1185">Reference proteome</keyword>
<name>A0ABP0YCH3_9ROSI</name>
<accession>A0ABP0YCH3</accession>
<protein>
    <submittedName>
        <fullName evidence="1">Uncharacterized protein</fullName>
    </submittedName>
</protein>
<sequence length="107" mass="11693">MTVVAPQLTAPPAIHPLISSCSSAQIQPFVCHRDCLFHRIRSSTVYSSLSVLTPQIQPFVCHRDRSNPIARLRSDPVVTIGLSVAISSANSFILVSPSQPNPNRIFE</sequence>
<evidence type="ECO:0000313" key="1">
    <source>
        <dbReference type="EMBL" id="CAK9317276.1"/>
    </source>
</evidence>
<reference evidence="1 2" key="1">
    <citation type="submission" date="2024-03" db="EMBL/GenBank/DDBJ databases">
        <authorList>
            <person name="Gkanogiannis A."/>
            <person name="Becerra Lopez-Lavalle L."/>
        </authorList>
    </citation>
    <scope>NUCLEOTIDE SEQUENCE [LARGE SCALE GENOMIC DNA]</scope>
</reference>
<dbReference type="EMBL" id="OZ021737">
    <property type="protein sequence ID" value="CAK9317276.1"/>
    <property type="molecule type" value="Genomic_DNA"/>
</dbReference>
<dbReference type="Proteomes" id="UP001642487">
    <property type="component" value="Chromosome 3"/>
</dbReference>